<comment type="caution">
    <text evidence="1">The sequence shown here is derived from an EMBL/GenBank/DDBJ whole genome shotgun (WGS) entry which is preliminary data.</text>
</comment>
<reference evidence="1 2" key="1">
    <citation type="journal article" date="2019" name="Int. J. Syst. Evol. Microbiol.">
        <title>The Global Catalogue of Microorganisms (GCM) 10K type strain sequencing project: providing services to taxonomists for standard genome sequencing and annotation.</title>
        <authorList>
            <consortium name="The Broad Institute Genomics Platform"/>
            <consortium name="The Broad Institute Genome Sequencing Center for Infectious Disease"/>
            <person name="Wu L."/>
            <person name="Ma J."/>
        </authorList>
    </citation>
    <scope>NUCLEOTIDE SEQUENCE [LARGE SCALE GENOMIC DNA]</scope>
    <source>
        <strain evidence="1 2">JCM 16014</strain>
    </source>
</reference>
<accession>A0ABN2TIR1</accession>
<evidence type="ECO:0000313" key="1">
    <source>
        <dbReference type="EMBL" id="GAA2010962.1"/>
    </source>
</evidence>
<organism evidence="1 2">
    <name type="scientific">Catenulispora yoronensis</name>
    <dbReference type="NCBI Taxonomy" id="450799"/>
    <lineage>
        <taxon>Bacteria</taxon>
        <taxon>Bacillati</taxon>
        <taxon>Actinomycetota</taxon>
        <taxon>Actinomycetes</taxon>
        <taxon>Catenulisporales</taxon>
        <taxon>Catenulisporaceae</taxon>
        <taxon>Catenulispora</taxon>
    </lineage>
</organism>
<name>A0ABN2TIR1_9ACTN</name>
<sequence length="96" mass="10524">MEQAERQRGLQILLGIRGPGQGRGLLRGRAGQHPGHVLGVSESLQATPECEKCGVTSIHILRSLSPAELFRESIAAHDDLLLSLSRIKTADSRYRR</sequence>
<evidence type="ECO:0000313" key="2">
    <source>
        <dbReference type="Proteomes" id="UP001500751"/>
    </source>
</evidence>
<proteinExistence type="predicted"/>
<dbReference type="EMBL" id="BAAAQN010000001">
    <property type="protein sequence ID" value="GAA2010962.1"/>
    <property type="molecule type" value="Genomic_DNA"/>
</dbReference>
<keyword evidence="2" id="KW-1185">Reference proteome</keyword>
<gene>
    <name evidence="1" type="ORF">GCM10009839_01160</name>
</gene>
<protein>
    <submittedName>
        <fullName evidence="1">Uncharacterized protein</fullName>
    </submittedName>
</protein>
<dbReference type="Proteomes" id="UP001500751">
    <property type="component" value="Unassembled WGS sequence"/>
</dbReference>